<gene>
    <name evidence="1" type="ORF">BOH66_01165</name>
</gene>
<organism evidence="1 2">
    <name type="scientific">Microbacterium aurum</name>
    <dbReference type="NCBI Taxonomy" id="36805"/>
    <lineage>
        <taxon>Bacteria</taxon>
        <taxon>Bacillati</taxon>
        <taxon>Actinomycetota</taxon>
        <taxon>Actinomycetes</taxon>
        <taxon>Micrococcales</taxon>
        <taxon>Microbacteriaceae</taxon>
        <taxon>Microbacterium</taxon>
    </lineage>
</organism>
<protein>
    <submittedName>
        <fullName evidence="1">Uncharacterized protein</fullName>
    </submittedName>
</protein>
<reference evidence="1 2" key="1">
    <citation type="submission" date="2016-12" db="EMBL/GenBank/DDBJ databases">
        <title>Complete genome sequence of Microbacterium aurum KACC 15219.</title>
        <authorList>
            <person name="Jung Y."/>
            <person name="Shin J.-H."/>
            <person name="Lee Y.-J."/>
            <person name="Yi H."/>
            <person name="Bahn Y.-S."/>
            <person name="Kim J.F."/>
            <person name="Lee D.-W."/>
        </authorList>
    </citation>
    <scope>NUCLEOTIDE SEQUENCE [LARGE SCALE GENOMIC DNA]</scope>
    <source>
        <strain evidence="1 2">KACC 15219</strain>
    </source>
</reference>
<dbReference type="STRING" id="36805.BOH66_01165"/>
<dbReference type="Proteomes" id="UP000187185">
    <property type="component" value="Chromosome"/>
</dbReference>
<accession>A0A1P8U4M8</accession>
<evidence type="ECO:0000313" key="2">
    <source>
        <dbReference type="Proteomes" id="UP000187185"/>
    </source>
</evidence>
<proteinExistence type="predicted"/>
<keyword evidence="2" id="KW-1185">Reference proteome</keyword>
<sequence>MPGHHDDWGTLSRLFAEHPGEAVQLSDYVWALPRGYRFTIGGRSFLAFGGAPSVDFLRRIEGYSWWREELPSLADVKAAAAGGHADVLLTHDAGYALTPKASAAIKGRRGWSDTELSYADSGRVYVHWVTEAVTPLLHLHAHLDVRDSATFPRDGLPSLRVESLDCDGRPGNLVLLDLTTLRTTDLMV</sequence>
<dbReference type="EMBL" id="CP018762">
    <property type="protein sequence ID" value="APZ33061.1"/>
    <property type="molecule type" value="Genomic_DNA"/>
</dbReference>
<name>A0A1P8U4M8_9MICO</name>
<evidence type="ECO:0000313" key="1">
    <source>
        <dbReference type="EMBL" id="APZ33061.1"/>
    </source>
</evidence>
<dbReference type="AlphaFoldDB" id="A0A1P8U4M8"/>
<dbReference type="KEGG" id="maur:BOH66_01165"/>